<evidence type="ECO:0000313" key="3">
    <source>
        <dbReference type="Proteomes" id="UP000614216"/>
    </source>
</evidence>
<dbReference type="PROSITE" id="PS50294">
    <property type="entry name" value="WD_REPEATS_REGION"/>
    <property type="match status" value="1"/>
</dbReference>
<dbReference type="SUPFAM" id="SSF50998">
    <property type="entry name" value="Quinoprotein alcohol dehydrogenase-like"/>
    <property type="match status" value="1"/>
</dbReference>
<dbReference type="Proteomes" id="UP000614216">
    <property type="component" value="Unassembled WGS sequence"/>
</dbReference>
<dbReference type="PANTHER" id="PTHR19879">
    <property type="entry name" value="TRANSCRIPTION INITIATION FACTOR TFIID"/>
    <property type="match status" value="1"/>
</dbReference>
<dbReference type="Pfam" id="PF00400">
    <property type="entry name" value="WD40"/>
    <property type="match status" value="1"/>
</dbReference>
<dbReference type="AlphaFoldDB" id="A0A937FVA4"/>
<accession>A0A937FVA4</accession>
<organism evidence="2 3">
    <name type="scientific">Fulvivirga marina</name>
    <dbReference type="NCBI Taxonomy" id="2494733"/>
    <lineage>
        <taxon>Bacteria</taxon>
        <taxon>Pseudomonadati</taxon>
        <taxon>Bacteroidota</taxon>
        <taxon>Cytophagia</taxon>
        <taxon>Cytophagales</taxon>
        <taxon>Fulvivirgaceae</taxon>
        <taxon>Fulvivirga</taxon>
    </lineage>
</organism>
<dbReference type="InterPro" id="IPR011047">
    <property type="entry name" value="Quinoprotein_ADH-like_sf"/>
</dbReference>
<reference evidence="2" key="1">
    <citation type="submission" date="2021-01" db="EMBL/GenBank/DDBJ databases">
        <title>Fulvivirga kasyanovii gen. nov., sp nov., a novel member of the phylum Bacteroidetes isolated from seawater in a mussel farm.</title>
        <authorList>
            <person name="Zhao L.-H."/>
            <person name="Wang Z.-J."/>
        </authorList>
    </citation>
    <scope>NUCLEOTIDE SEQUENCE</scope>
    <source>
        <strain evidence="2">29W222</strain>
    </source>
</reference>
<dbReference type="InterPro" id="IPR015943">
    <property type="entry name" value="WD40/YVTN_repeat-like_dom_sf"/>
</dbReference>
<comment type="caution">
    <text evidence="2">The sequence shown here is derived from an EMBL/GenBank/DDBJ whole genome shotgun (WGS) entry which is preliminary data.</text>
</comment>
<dbReference type="InterPro" id="IPR001680">
    <property type="entry name" value="WD40_rpt"/>
</dbReference>
<proteinExistence type="predicted"/>
<keyword evidence="1" id="KW-0853">WD repeat</keyword>
<dbReference type="PROSITE" id="PS50082">
    <property type="entry name" value="WD_REPEATS_2"/>
    <property type="match status" value="1"/>
</dbReference>
<protein>
    <submittedName>
        <fullName evidence="2">PD40 domain-containing protein</fullName>
    </submittedName>
</protein>
<name>A0A937FVA4_9BACT</name>
<dbReference type="RefSeq" id="WP_202854568.1">
    <property type="nucleotide sequence ID" value="NZ_JAEUGD010000003.1"/>
</dbReference>
<dbReference type="EMBL" id="JAEUGD010000003">
    <property type="protein sequence ID" value="MBL6444990.1"/>
    <property type="molecule type" value="Genomic_DNA"/>
</dbReference>
<evidence type="ECO:0000313" key="2">
    <source>
        <dbReference type="EMBL" id="MBL6444990.1"/>
    </source>
</evidence>
<keyword evidence="3" id="KW-1185">Reference proteome</keyword>
<evidence type="ECO:0000256" key="1">
    <source>
        <dbReference type="PROSITE-ProRule" id="PRU00221"/>
    </source>
</evidence>
<dbReference type="PANTHER" id="PTHR19879:SF9">
    <property type="entry name" value="TRANSCRIPTION INITIATION FACTOR TFIID SUBUNIT 5"/>
    <property type="match status" value="1"/>
</dbReference>
<dbReference type="Gene3D" id="2.130.10.10">
    <property type="entry name" value="YVTN repeat-like/Quinoprotein amine dehydrogenase"/>
    <property type="match status" value="1"/>
</dbReference>
<feature type="repeat" description="WD" evidence="1">
    <location>
        <begin position="5"/>
        <end position="46"/>
    </location>
</feature>
<gene>
    <name evidence="2" type="ORF">JMN32_01630</name>
</gene>
<sequence length="101" mass="10919">MALNTKGHSGEISNFSFSPDGEKIISVSEDKTIRIWSSKTAQLINKFESEIGNGPEGMFHASPISPDGKMLAVSGYPVNSENENYILIIDLETGKQISTAT</sequence>